<feature type="compositionally biased region" description="Pro residues" evidence="1">
    <location>
        <begin position="40"/>
        <end position="57"/>
    </location>
</feature>
<gene>
    <name evidence="2" type="ORF">M404DRAFT_995359</name>
</gene>
<organism evidence="2 3">
    <name type="scientific">Pisolithus tinctorius Marx 270</name>
    <dbReference type="NCBI Taxonomy" id="870435"/>
    <lineage>
        <taxon>Eukaryota</taxon>
        <taxon>Fungi</taxon>
        <taxon>Dikarya</taxon>
        <taxon>Basidiomycota</taxon>
        <taxon>Agaricomycotina</taxon>
        <taxon>Agaricomycetes</taxon>
        <taxon>Agaricomycetidae</taxon>
        <taxon>Boletales</taxon>
        <taxon>Sclerodermatineae</taxon>
        <taxon>Pisolithaceae</taxon>
        <taxon>Pisolithus</taxon>
    </lineage>
</organism>
<dbReference type="Proteomes" id="UP000054217">
    <property type="component" value="Unassembled WGS sequence"/>
</dbReference>
<sequence>MSKFSETHNARYNLRRATRARAASLPQSPMAQPGAETIEGPPPSKANPVGSQPPNPIENPADTA</sequence>
<feature type="region of interest" description="Disordered" evidence="1">
    <location>
        <begin position="1"/>
        <end position="64"/>
    </location>
</feature>
<reference evidence="2 3" key="1">
    <citation type="submission" date="2014-04" db="EMBL/GenBank/DDBJ databases">
        <authorList>
            <consortium name="DOE Joint Genome Institute"/>
            <person name="Kuo A."/>
            <person name="Kohler A."/>
            <person name="Costa M.D."/>
            <person name="Nagy L.G."/>
            <person name="Floudas D."/>
            <person name="Copeland A."/>
            <person name="Barry K.W."/>
            <person name="Cichocki N."/>
            <person name="Veneault-Fourrey C."/>
            <person name="LaButti K."/>
            <person name="Lindquist E.A."/>
            <person name="Lipzen A."/>
            <person name="Lundell T."/>
            <person name="Morin E."/>
            <person name="Murat C."/>
            <person name="Sun H."/>
            <person name="Tunlid A."/>
            <person name="Henrissat B."/>
            <person name="Grigoriev I.V."/>
            <person name="Hibbett D.S."/>
            <person name="Martin F."/>
            <person name="Nordberg H.P."/>
            <person name="Cantor M.N."/>
            <person name="Hua S.X."/>
        </authorList>
    </citation>
    <scope>NUCLEOTIDE SEQUENCE [LARGE SCALE GENOMIC DNA]</scope>
    <source>
        <strain evidence="2 3">Marx 270</strain>
    </source>
</reference>
<evidence type="ECO:0000313" key="2">
    <source>
        <dbReference type="EMBL" id="KIO10930.1"/>
    </source>
</evidence>
<dbReference type="EMBL" id="KN831951">
    <property type="protein sequence ID" value="KIO10930.1"/>
    <property type="molecule type" value="Genomic_DNA"/>
</dbReference>
<protein>
    <submittedName>
        <fullName evidence="2">Uncharacterized protein</fullName>
    </submittedName>
</protein>
<proteinExistence type="predicted"/>
<keyword evidence="3" id="KW-1185">Reference proteome</keyword>
<reference evidence="3" key="2">
    <citation type="submission" date="2015-01" db="EMBL/GenBank/DDBJ databases">
        <title>Evolutionary Origins and Diversification of the Mycorrhizal Mutualists.</title>
        <authorList>
            <consortium name="DOE Joint Genome Institute"/>
            <consortium name="Mycorrhizal Genomics Consortium"/>
            <person name="Kohler A."/>
            <person name="Kuo A."/>
            <person name="Nagy L.G."/>
            <person name="Floudas D."/>
            <person name="Copeland A."/>
            <person name="Barry K.W."/>
            <person name="Cichocki N."/>
            <person name="Veneault-Fourrey C."/>
            <person name="LaButti K."/>
            <person name="Lindquist E.A."/>
            <person name="Lipzen A."/>
            <person name="Lundell T."/>
            <person name="Morin E."/>
            <person name="Murat C."/>
            <person name="Riley R."/>
            <person name="Ohm R."/>
            <person name="Sun H."/>
            <person name="Tunlid A."/>
            <person name="Henrissat B."/>
            <person name="Grigoriev I.V."/>
            <person name="Hibbett D.S."/>
            <person name="Martin F."/>
        </authorList>
    </citation>
    <scope>NUCLEOTIDE SEQUENCE [LARGE SCALE GENOMIC DNA]</scope>
    <source>
        <strain evidence="3">Marx 270</strain>
    </source>
</reference>
<evidence type="ECO:0000313" key="3">
    <source>
        <dbReference type="Proteomes" id="UP000054217"/>
    </source>
</evidence>
<evidence type="ECO:0000256" key="1">
    <source>
        <dbReference type="SAM" id="MobiDB-lite"/>
    </source>
</evidence>
<name>A0A0C3PB91_PISTI</name>
<dbReference type="AlphaFoldDB" id="A0A0C3PB91"/>
<accession>A0A0C3PB91</accession>
<dbReference type="InParanoid" id="A0A0C3PB91"/>
<dbReference type="HOGENOM" id="CLU_2873961_0_0_1"/>